<keyword evidence="2 4" id="KW-0863">Zinc-finger</keyword>
<accession>A0A0C2X6V4</accession>
<sequence length="300" mass="34486">DDAALEKALFNELTCVVCFVLLYEPITTPCQHTFCTRCLHRSLDHSNMCPVCRKDLPNFASVQEIQPNHTILSIIIKTFPTQYQERAQAIEAEARNARLDTPIFVCNLSFPGTPTVLHLFEPRYRLMLRRCLESATPRFGMVMPPKPGCPQMDYGTMLEIRNVQMLPDGRSIVETWGTHRFRVMEQGTLDGYTIGRIERVDDCPDEMFDPQATPSNAELMQTCRTFLDRLQRGTAPWVVQRLNNAYGTIPDDPSAFSFWVALVLPIDEHEKAKLLPIRSARLRLLMVTHWIEQLNNNWYA</sequence>
<name>A0A0C2X6V4_AMAMK</name>
<dbReference type="Gene3D" id="2.30.130.40">
    <property type="entry name" value="LON domain-like"/>
    <property type="match status" value="1"/>
</dbReference>
<dbReference type="SUPFAM" id="SSF57850">
    <property type="entry name" value="RING/U-box"/>
    <property type="match status" value="1"/>
</dbReference>
<protein>
    <recommendedName>
        <fullName evidence="9">LON peptidase N-terminal domain and RING finger protein 1</fullName>
    </recommendedName>
</protein>
<keyword evidence="1" id="KW-0479">Metal-binding</keyword>
<dbReference type="InterPro" id="IPR013083">
    <property type="entry name" value="Znf_RING/FYVE/PHD"/>
</dbReference>
<evidence type="ECO:0000259" key="5">
    <source>
        <dbReference type="PROSITE" id="PS50089"/>
    </source>
</evidence>
<feature type="non-terminal residue" evidence="7">
    <location>
        <position position="300"/>
    </location>
</feature>
<dbReference type="InParanoid" id="A0A0C2X6V4"/>
<proteinExistence type="predicted"/>
<dbReference type="PROSITE" id="PS00518">
    <property type="entry name" value="ZF_RING_1"/>
    <property type="match status" value="1"/>
</dbReference>
<keyword evidence="8" id="KW-1185">Reference proteome</keyword>
<dbReference type="CDD" id="cd16514">
    <property type="entry name" value="RING-HC_LONFs_rpt2"/>
    <property type="match status" value="1"/>
</dbReference>
<evidence type="ECO:0000313" key="8">
    <source>
        <dbReference type="Proteomes" id="UP000054549"/>
    </source>
</evidence>
<organism evidence="7 8">
    <name type="scientific">Amanita muscaria (strain Koide BX008)</name>
    <dbReference type="NCBI Taxonomy" id="946122"/>
    <lineage>
        <taxon>Eukaryota</taxon>
        <taxon>Fungi</taxon>
        <taxon>Dikarya</taxon>
        <taxon>Basidiomycota</taxon>
        <taxon>Agaricomycotina</taxon>
        <taxon>Agaricomycetes</taxon>
        <taxon>Agaricomycetidae</taxon>
        <taxon>Agaricales</taxon>
        <taxon>Pluteineae</taxon>
        <taxon>Amanitaceae</taxon>
        <taxon>Amanita</taxon>
    </lineage>
</organism>
<gene>
    <name evidence="7" type="ORF">M378DRAFT_36339</name>
</gene>
<dbReference type="Gene3D" id="1.20.58.1480">
    <property type="match status" value="1"/>
</dbReference>
<dbReference type="Pfam" id="PF13923">
    <property type="entry name" value="zf-C3HC4_2"/>
    <property type="match status" value="1"/>
</dbReference>
<evidence type="ECO:0000313" key="7">
    <source>
        <dbReference type="EMBL" id="KIL70037.1"/>
    </source>
</evidence>
<dbReference type="SMART" id="SM00184">
    <property type="entry name" value="RING"/>
    <property type="match status" value="1"/>
</dbReference>
<evidence type="ECO:0000256" key="1">
    <source>
        <dbReference type="ARBA" id="ARBA00022723"/>
    </source>
</evidence>
<dbReference type="Gene3D" id="3.30.40.10">
    <property type="entry name" value="Zinc/RING finger domain, C3HC4 (zinc finger)"/>
    <property type="match status" value="1"/>
</dbReference>
<dbReference type="Proteomes" id="UP000054549">
    <property type="component" value="Unassembled WGS sequence"/>
</dbReference>
<evidence type="ECO:0000256" key="2">
    <source>
        <dbReference type="ARBA" id="ARBA00022771"/>
    </source>
</evidence>
<dbReference type="GO" id="GO:0008270">
    <property type="term" value="F:zinc ion binding"/>
    <property type="evidence" value="ECO:0007669"/>
    <property type="project" value="UniProtKB-KW"/>
</dbReference>
<dbReference type="InterPro" id="IPR003111">
    <property type="entry name" value="Lon_prtase_N"/>
</dbReference>
<dbReference type="InterPro" id="IPR046336">
    <property type="entry name" value="Lon_prtase_N_sf"/>
</dbReference>
<reference evidence="7 8" key="1">
    <citation type="submission" date="2014-04" db="EMBL/GenBank/DDBJ databases">
        <title>Evolutionary Origins and Diversification of the Mycorrhizal Mutualists.</title>
        <authorList>
            <consortium name="DOE Joint Genome Institute"/>
            <consortium name="Mycorrhizal Genomics Consortium"/>
            <person name="Kohler A."/>
            <person name="Kuo A."/>
            <person name="Nagy L.G."/>
            <person name="Floudas D."/>
            <person name="Copeland A."/>
            <person name="Barry K.W."/>
            <person name="Cichocki N."/>
            <person name="Veneault-Fourrey C."/>
            <person name="LaButti K."/>
            <person name="Lindquist E.A."/>
            <person name="Lipzen A."/>
            <person name="Lundell T."/>
            <person name="Morin E."/>
            <person name="Murat C."/>
            <person name="Riley R."/>
            <person name="Ohm R."/>
            <person name="Sun H."/>
            <person name="Tunlid A."/>
            <person name="Henrissat B."/>
            <person name="Grigoriev I.V."/>
            <person name="Hibbett D.S."/>
            <person name="Martin F."/>
        </authorList>
    </citation>
    <scope>NUCLEOTIDE SEQUENCE [LARGE SCALE GENOMIC DNA]</scope>
    <source>
        <strain evidence="7 8">Koide BX008</strain>
    </source>
</reference>
<dbReference type="GO" id="GO:0061630">
    <property type="term" value="F:ubiquitin protein ligase activity"/>
    <property type="evidence" value="ECO:0007669"/>
    <property type="project" value="TreeGrafter"/>
</dbReference>
<dbReference type="PROSITE" id="PS51787">
    <property type="entry name" value="LON_N"/>
    <property type="match status" value="1"/>
</dbReference>
<feature type="domain" description="RING-type" evidence="5">
    <location>
        <begin position="15"/>
        <end position="53"/>
    </location>
</feature>
<feature type="domain" description="Lon N-terminal" evidence="6">
    <location>
        <begin position="90"/>
        <end position="295"/>
    </location>
</feature>
<evidence type="ECO:0000256" key="4">
    <source>
        <dbReference type="PROSITE-ProRule" id="PRU00175"/>
    </source>
</evidence>
<dbReference type="PROSITE" id="PS50089">
    <property type="entry name" value="ZF_RING_2"/>
    <property type="match status" value="1"/>
</dbReference>
<keyword evidence="3" id="KW-0862">Zinc</keyword>
<dbReference type="PANTHER" id="PTHR23327:SF42">
    <property type="entry name" value="LON PEPTIDASE N-TERMINAL DOMAIN AND RING FINGER PROTEIN C14F5.10C"/>
    <property type="match status" value="1"/>
</dbReference>
<dbReference type="STRING" id="946122.A0A0C2X6V4"/>
<dbReference type="OrthoDB" id="264917at2759"/>
<evidence type="ECO:0000259" key="6">
    <source>
        <dbReference type="PROSITE" id="PS51787"/>
    </source>
</evidence>
<dbReference type="EMBL" id="KN818224">
    <property type="protein sequence ID" value="KIL70037.1"/>
    <property type="molecule type" value="Genomic_DNA"/>
</dbReference>
<dbReference type="InterPro" id="IPR001841">
    <property type="entry name" value="Znf_RING"/>
</dbReference>
<dbReference type="InterPro" id="IPR015947">
    <property type="entry name" value="PUA-like_sf"/>
</dbReference>
<dbReference type="PANTHER" id="PTHR23327">
    <property type="entry name" value="RING FINGER PROTEIN 127"/>
    <property type="match status" value="1"/>
</dbReference>
<evidence type="ECO:0000256" key="3">
    <source>
        <dbReference type="ARBA" id="ARBA00022833"/>
    </source>
</evidence>
<dbReference type="InterPro" id="IPR017907">
    <property type="entry name" value="Znf_RING_CS"/>
</dbReference>
<dbReference type="SUPFAM" id="SSF88697">
    <property type="entry name" value="PUA domain-like"/>
    <property type="match status" value="1"/>
</dbReference>
<evidence type="ECO:0008006" key="9">
    <source>
        <dbReference type="Google" id="ProtNLM"/>
    </source>
</evidence>
<feature type="non-terminal residue" evidence="7">
    <location>
        <position position="1"/>
    </location>
</feature>
<dbReference type="AlphaFoldDB" id="A0A0C2X6V4"/>
<dbReference type="Pfam" id="PF02190">
    <property type="entry name" value="LON_substr_bdg"/>
    <property type="match status" value="1"/>
</dbReference>
<dbReference type="HOGENOM" id="CLU_013989_4_0_1"/>
<dbReference type="SMART" id="SM00464">
    <property type="entry name" value="LON"/>
    <property type="match status" value="1"/>
</dbReference>